<dbReference type="FunFam" id="1.20.1270.350:FF:000001">
    <property type="entry name" value="dedicator of cytokinesis protein 4"/>
    <property type="match status" value="1"/>
</dbReference>
<gene>
    <name evidence="7" type="ORF">IHE44_0001385</name>
    <name evidence="6" type="ORF">IHE44_014162</name>
</gene>
<dbReference type="CDD" id="cd08694">
    <property type="entry name" value="C2_Dock-A"/>
    <property type="match status" value="1"/>
</dbReference>
<reference evidence="6" key="1">
    <citation type="submission" date="2020-10" db="EMBL/GenBank/DDBJ databases">
        <title>Feather gene expression reveals the developmental basis of iridescence in African starlings.</title>
        <authorList>
            <person name="Rubenstein D.R."/>
        </authorList>
    </citation>
    <scope>NUCLEOTIDE SEQUENCE</scope>
    <source>
        <strain evidence="6">SS15</strain>
        <tissue evidence="6">Liver</tissue>
    </source>
</reference>
<feature type="domain" description="C2 DOCK-type" evidence="5">
    <location>
        <begin position="406"/>
        <end position="590"/>
    </location>
</feature>
<evidence type="ECO:0000313" key="7">
    <source>
        <dbReference type="EMBL" id="KAI1236111.1"/>
    </source>
</evidence>
<evidence type="ECO:0000256" key="3">
    <source>
        <dbReference type="PROSITE-ProRule" id="PRU00983"/>
    </source>
</evidence>
<dbReference type="InterPro" id="IPR036028">
    <property type="entry name" value="SH3-like_dom_sf"/>
</dbReference>
<keyword evidence="8" id="KW-1185">Reference proteome</keyword>
<accession>A0A835NSK9</accession>
<dbReference type="Pfam" id="PF23554">
    <property type="entry name" value="TPR_DOCK"/>
    <property type="match status" value="1"/>
</dbReference>
<dbReference type="PROSITE" id="PS51650">
    <property type="entry name" value="C2_DOCK"/>
    <property type="match status" value="1"/>
</dbReference>
<keyword evidence="2" id="KW-0963">Cytoplasm</keyword>
<evidence type="ECO:0000313" key="6">
    <source>
        <dbReference type="EMBL" id="KAG0119570.1"/>
    </source>
</evidence>
<keyword evidence="4" id="KW-0175">Coiled coil</keyword>
<evidence type="ECO:0000256" key="2">
    <source>
        <dbReference type="ARBA" id="ARBA00022490"/>
    </source>
</evidence>
<dbReference type="Gene3D" id="2.60.40.150">
    <property type="entry name" value="C2 domain"/>
    <property type="match status" value="1"/>
</dbReference>
<name>A0A835NSK9_9PASS</name>
<evidence type="ECO:0000313" key="8">
    <source>
        <dbReference type="Proteomes" id="UP000618051"/>
    </source>
</evidence>
<dbReference type="Proteomes" id="UP000618051">
    <property type="component" value="Unassembled WGS sequence"/>
</dbReference>
<dbReference type="GO" id="GO:0031267">
    <property type="term" value="F:small GTPase binding"/>
    <property type="evidence" value="ECO:0007669"/>
    <property type="project" value="TreeGrafter"/>
</dbReference>
<dbReference type="GO" id="GO:0016477">
    <property type="term" value="P:cell migration"/>
    <property type="evidence" value="ECO:0007669"/>
    <property type="project" value="TreeGrafter"/>
</dbReference>
<dbReference type="OrthoDB" id="18896at2759"/>
<dbReference type="InterPro" id="IPR042455">
    <property type="entry name" value="DOCK_N_sub1"/>
</dbReference>
<evidence type="ECO:0000256" key="4">
    <source>
        <dbReference type="SAM" id="Coils"/>
    </source>
</evidence>
<proteinExistence type="inferred from homology"/>
<sequence length="1152" mass="131815">MSNEALYNYDARGPDELSLQIGWYRGYTLRKKSKKGIFPASYIHLKEAIVEGKGQHETVIPNELPLIQEVTTTLREWSIIWRQLYVQDNREMFRSVRHMIYDLIEWRSQILSGTLPQDELKELKKKVTAKIDYGNRILDLDLVVRDEDGNILDPEQTSTISLFRAHEIASKQVEERLQEEKSQKQNIDINRQAKFAATPSFALFVNLKNVVCKIGEDAEVLMSLYDPLESKFIRLHNLRAVFTDLGSKDLKREKISFVCQIVRVGRMELRDNNTRKLTSGLRRPFGVAVMDVTDIINGKVDDEDKQHFIPFQPLALDDAIRHKQLNISSRFSPRVAGENDFLQTVINKVIAAKEVNHKGQGLWVTLKLLPGDIHQIRKEFPHLVDRSTAVARKMGFPEIIMPGDVRNDIYVTLVQGDFDKGSKTTAKNVEVTVSVYDEDGKRLESVIFPGAGDEAISEYKSVIYYQVKQPRWFETVKVAIPIEDVNRSHLRFTFRHRSSQDSKDKSEKIFALAFVKLMRYDGTTLRDGEHDLIVYKAEAKKLEDASTYLSLPSTKIELEEKGHSATGKSMQNLGSCTISKDSFQISTLVCSTKLTQNVDLLGLLKWRSNTSLLHQNLKQLMKVDGGEVVKFLQDTLDALFNIMMENSESETFDTLVFDALVFIIGLIADRKFQHFNPVLETYIKKHFSATLAYTKLTKVLKTYVDNAEKCGITDQLFKAMKALEYIFKFIVRSRILFNQLYENKGEADFRESLLQLFKSINEMMSSNSDQTVIVKGAALKYLPAIVNDVKLVFDPKELSKLFTEFILNVPVSRLTIQKLYCLIEIVHSDLFTQHDCREILLPTMTDQLKYHLERQEDLEACCQLLSNILEVLYKKDVGPTQRHVQIIMENLLRTVNRTVISMGRDSELIVSKLKHLCHIFLNLPVIALQSQVTQSNQNLFSVCVFVLRKLESTACCLHVAADLSRKLVEVGQFQAQCELIIVLMSVIQKYNCVGVLKLACFLLGKLLSDSTSIQNLMLHNAVYEQWRNVKDLSAQVKSFNCRMSLFYSVELEGFSPLALHIWFSFFSSLNVSSLIKSKASFVLFLQKRITLKQETRCSLRVLSCVLLLQTAWFRLILLLPRAAAAPGTMRSHLEKSTKPFLLKSMLPEEKVN</sequence>
<dbReference type="PANTHER" id="PTHR45653">
    <property type="entry name" value="DEDICATOR OF CYTOKINESIS"/>
    <property type="match status" value="1"/>
</dbReference>
<protein>
    <recommendedName>
        <fullName evidence="5">C2 DOCK-type domain-containing protein</fullName>
    </recommendedName>
</protein>
<dbReference type="AlphaFoldDB" id="A0A835NSK9"/>
<dbReference type="InterPro" id="IPR032376">
    <property type="entry name" value="DOCK_N"/>
</dbReference>
<reference evidence="7 8" key="2">
    <citation type="journal article" date="2021" name="J. Hered.">
        <title>Feather Gene Expression Elucidates the Developmental Basis of Plumage Iridescence in African Starlings.</title>
        <authorList>
            <person name="Rubenstein D.R."/>
            <person name="Corvelo A."/>
            <person name="MacManes M.D."/>
            <person name="Maia R."/>
            <person name="Narzisi G."/>
            <person name="Rousaki A."/>
            <person name="Vandenabeele P."/>
            <person name="Shawkey M.D."/>
            <person name="Solomon J."/>
        </authorList>
    </citation>
    <scope>NUCLEOTIDE SEQUENCE [LARGE SCALE GENOMIC DNA]</scope>
    <source>
        <strain evidence="7">SS15</strain>
    </source>
</reference>
<dbReference type="GO" id="GO:0007520">
    <property type="term" value="P:myoblast fusion"/>
    <property type="evidence" value="ECO:0007669"/>
    <property type="project" value="TreeGrafter"/>
</dbReference>
<reference evidence="7" key="3">
    <citation type="submission" date="2022-01" db="EMBL/GenBank/DDBJ databases">
        <authorList>
            <person name="Rubenstein D.R."/>
        </authorList>
    </citation>
    <scope>NUCLEOTIDE SEQUENCE</scope>
    <source>
        <strain evidence="7">SS15</strain>
        <tissue evidence="7">Liver</tissue>
    </source>
</reference>
<dbReference type="InterPro" id="IPR035892">
    <property type="entry name" value="C2_domain_sf"/>
</dbReference>
<dbReference type="GO" id="GO:0007264">
    <property type="term" value="P:small GTPase-mediated signal transduction"/>
    <property type="evidence" value="ECO:0007669"/>
    <property type="project" value="InterPro"/>
</dbReference>
<dbReference type="FunFam" id="2.60.40.150:FF:000044">
    <property type="entry name" value="dedicator of cytokinesis protein 1"/>
    <property type="match status" value="1"/>
</dbReference>
<dbReference type="EMBL" id="JADDUC010000083">
    <property type="protein sequence ID" value="KAG0119570.1"/>
    <property type="molecule type" value="Genomic_DNA"/>
</dbReference>
<comment type="caution">
    <text evidence="6">The sequence shown here is derived from an EMBL/GenBank/DDBJ whole genome shotgun (WGS) entry which is preliminary data.</text>
</comment>
<dbReference type="PANTHER" id="PTHR45653:SF1">
    <property type="entry name" value="DEDICATOR OF CYTOKINESIS PROTEIN 1"/>
    <property type="match status" value="1"/>
</dbReference>
<dbReference type="InterPro" id="IPR056372">
    <property type="entry name" value="TPR_DOCK"/>
</dbReference>
<dbReference type="InterPro" id="IPR027007">
    <property type="entry name" value="C2_DOCK-type_domain"/>
</dbReference>
<dbReference type="GO" id="GO:0005886">
    <property type="term" value="C:plasma membrane"/>
    <property type="evidence" value="ECO:0007669"/>
    <property type="project" value="TreeGrafter"/>
</dbReference>
<dbReference type="InterPro" id="IPR026791">
    <property type="entry name" value="DOCK"/>
</dbReference>
<evidence type="ECO:0000256" key="1">
    <source>
        <dbReference type="ARBA" id="ARBA00004496"/>
    </source>
</evidence>
<dbReference type="InterPro" id="IPR047026">
    <property type="entry name" value="DOCK1_C2"/>
</dbReference>
<evidence type="ECO:0000259" key="5">
    <source>
        <dbReference type="PROSITE" id="PS51650"/>
    </source>
</evidence>
<dbReference type="EMBL" id="JADDUC020000010">
    <property type="protein sequence ID" value="KAI1236111.1"/>
    <property type="molecule type" value="Genomic_DNA"/>
</dbReference>
<comment type="subcellular location">
    <subcellularLocation>
        <location evidence="1">Cytoplasm</location>
    </subcellularLocation>
</comment>
<dbReference type="Gene3D" id="2.30.30.40">
    <property type="entry name" value="SH3 Domains"/>
    <property type="match status" value="1"/>
</dbReference>
<dbReference type="GO" id="GO:0005737">
    <property type="term" value="C:cytoplasm"/>
    <property type="evidence" value="ECO:0007669"/>
    <property type="project" value="UniProtKB-SubCell"/>
</dbReference>
<comment type="similarity">
    <text evidence="3">Belongs to the DOCK family.</text>
</comment>
<dbReference type="SUPFAM" id="SSF50044">
    <property type="entry name" value="SH3-domain"/>
    <property type="match status" value="1"/>
</dbReference>
<feature type="coiled-coil region" evidence="4">
    <location>
        <begin position="163"/>
        <end position="190"/>
    </location>
</feature>
<dbReference type="GO" id="GO:0005085">
    <property type="term" value="F:guanyl-nucleotide exchange factor activity"/>
    <property type="evidence" value="ECO:0007669"/>
    <property type="project" value="InterPro"/>
</dbReference>
<dbReference type="Gene3D" id="1.20.1270.350">
    <property type="entry name" value="Dedicator of cytokinesis N-terminal subdomain"/>
    <property type="match status" value="1"/>
</dbReference>
<organism evidence="6">
    <name type="scientific">Lamprotornis superbus</name>
    <dbReference type="NCBI Taxonomy" id="245042"/>
    <lineage>
        <taxon>Eukaryota</taxon>
        <taxon>Metazoa</taxon>
        <taxon>Chordata</taxon>
        <taxon>Craniata</taxon>
        <taxon>Vertebrata</taxon>
        <taxon>Euteleostomi</taxon>
        <taxon>Archelosauria</taxon>
        <taxon>Archosauria</taxon>
        <taxon>Dinosauria</taxon>
        <taxon>Saurischia</taxon>
        <taxon>Theropoda</taxon>
        <taxon>Coelurosauria</taxon>
        <taxon>Aves</taxon>
        <taxon>Neognathae</taxon>
        <taxon>Neoaves</taxon>
        <taxon>Telluraves</taxon>
        <taxon>Australaves</taxon>
        <taxon>Passeriformes</taxon>
        <taxon>Sturnidae</taxon>
        <taxon>Lamprotornis</taxon>
    </lineage>
</organism>
<dbReference type="Pfam" id="PF14429">
    <property type="entry name" value="DOCK-C2"/>
    <property type="match status" value="1"/>
</dbReference>
<dbReference type="Pfam" id="PF16172">
    <property type="entry name" value="DOCK_N"/>
    <property type="match status" value="1"/>
</dbReference>